<evidence type="ECO:0000313" key="1">
    <source>
        <dbReference type="EMBL" id="KAJ9564715.1"/>
    </source>
</evidence>
<keyword evidence="2" id="KW-1185">Reference proteome</keyword>
<dbReference type="AlphaFoldDB" id="A0AA38U1B0"/>
<proteinExistence type="predicted"/>
<dbReference type="Proteomes" id="UP001172457">
    <property type="component" value="Chromosome 1"/>
</dbReference>
<accession>A0AA38U1B0</accession>
<name>A0AA38U1B0_9ASTR</name>
<protein>
    <submittedName>
        <fullName evidence="1">Uncharacterized protein</fullName>
    </submittedName>
</protein>
<evidence type="ECO:0000313" key="2">
    <source>
        <dbReference type="Proteomes" id="UP001172457"/>
    </source>
</evidence>
<comment type="caution">
    <text evidence="1">The sequence shown here is derived from an EMBL/GenBank/DDBJ whole genome shotgun (WGS) entry which is preliminary data.</text>
</comment>
<sequence length="119" mass="13916">MSNEEYEFIIAAIEFVALYGQRFLSLYHLNWNTGRWSLKDDAFVKTLVDSNLYVPKALQVIKKNTIEKVMDCEIVDDGEDKMYALYLEVAKHIGNKLPKFPSQRIVPKEIDLNHGYFRL</sequence>
<dbReference type="EMBL" id="JARYMX010000001">
    <property type="protein sequence ID" value="KAJ9564715.1"/>
    <property type="molecule type" value="Genomic_DNA"/>
</dbReference>
<reference evidence="1" key="1">
    <citation type="submission" date="2023-03" db="EMBL/GenBank/DDBJ databases">
        <title>Chromosome-scale reference genome and RAD-based genetic map of yellow starthistle (Centaurea solstitialis) reveal putative structural variation and QTLs associated with invader traits.</title>
        <authorList>
            <person name="Reatini B."/>
            <person name="Cang F.A."/>
            <person name="Jiang Q."/>
            <person name="Mckibben M.T.W."/>
            <person name="Barker M.S."/>
            <person name="Rieseberg L.H."/>
            <person name="Dlugosch K.M."/>
        </authorList>
    </citation>
    <scope>NUCLEOTIDE SEQUENCE</scope>
    <source>
        <strain evidence="1">CAN-66</strain>
        <tissue evidence="1">Leaf</tissue>
    </source>
</reference>
<gene>
    <name evidence="1" type="ORF">OSB04_000681</name>
</gene>
<organism evidence="1 2">
    <name type="scientific">Centaurea solstitialis</name>
    <name type="common">yellow star-thistle</name>
    <dbReference type="NCBI Taxonomy" id="347529"/>
    <lineage>
        <taxon>Eukaryota</taxon>
        <taxon>Viridiplantae</taxon>
        <taxon>Streptophyta</taxon>
        <taxon>Embryophyta</taxon>
        <taxon>Tracheophyta</taxon>
        <taxon>Spermatophyta</taxon>
        <taxon>Magnoliopsida</taxon>
        <taxon>eudicotyledons</taxon>
        <taxon>Gunneridae</taxon>
        <taxon>Pentapetalae</taxon>
        <taxon>asterids</taxon>
        <taxon>campanulids</taxon>
        <taxon>Asterales</taxon>
        <taxon>Asteraceae</taxon>
        <taxon>Carduoideae</taxon>
        <taxon>Cardueae</taxon>
        <taxon>Centaureinae</taxon>
        <taxon>Centaurea</taxon>
    </lineage>
</organism>